<dbReference type="InterPro" id="IPR035944">
    <property type="entry name" value="YfbM-like_sf"/>
</dbReference>
<dbReference type="InterPro" id="IPR015068">
    <property type="entry name" value="DUF1877"/>
</dbReference>
<dbReference type="EMBL" id="BONI01000028">
    <property type="protein sequence ID" value="GIG06856.1"/>
    <property type="molecule type" value="Genomic_DNA"/>
</dbReference>
<proteinExistence type="predicted"/>
<gene>
    <name evidence="1" type="ORF">Cco03nite_35560</name>
</gene>
<name>A0A8J3P7A3_9ACTN</name>
<dbReference type="Proteomes" id="UP000630887">
    <property type="component" value="Unassembled WGS sequence"/>
</dbReference>
<comment type="caution">
    <text evidence="1">The sequence shown here is derived from an EMBL/GenBank/DDBJ whole genome shotgun (WGS) entry which is preliminary data.</text>
</comment>
<protein>
    <recommendedName>
        <fullName evidence="3">DUF1877 family protein</fullName>
    </recommendedName>
</protein>
<dbReference type="SUPFAM" id="SSF111069">
    <property type="entry name" value="Hypothetical protein yfbM"/>
    <property type="match status" value="1"/>
</dbReference>
<dbReference type="RefSeq" id="WP_203693215.1">
    <property type="nucleotide sequence ID" value="NZ_BAAALC010000017.1"/>
</dbReference>
<sequence length="166" mass="18253">MSMITDYLRLRPTELTELRRRLTEEPNAAYSYVADLGDGGEDDGGAARGVDTDKAWAGLQFLLAKLNPPVDVIAGGEPMTDDEWGYDSPRLLTAAQVAEAARFFEVTPFSSVAAQYHPAELTSAEVYPDIWAEDWALSYLEDAYDDVATLFRAAAADHEAVLVWMS</sequence>
<dbReference type="AlphaFoldDB" id="A0A8J3P7A3"/>
<organism evidence="1 2">
    <name type="scientific">Catellatospora coxensis</name>
    <dbReference type="NCBI Taxonomy" id="310354"/>
    <lineage>
        <taxon>Bacteria</taxon>
        <taxon>Bacillati</taxon>
        <taxon>Actinomycetota</taxon>
        <taxon>Actinomycetes</taxon>
        <taxon>Micromonosporales</taxon>
        <taxon>Micromonosporaceae</taxon>
        <taxon>Catellatospora</taxon>
    </lineage>
</organism>
<evidence type="ECO:0000313" key="2">
    <source>
        <dbReference type="Proteomes" id="UP000630887"/>
    </source>
</evidence>
<reference evidence="1 2" key="1">
    <citation type="submission" date="2021-01" db="EMBL/GenBank/DDBJ databases">
        <title>Whole genome shotgun sequence of Catellatospora coxensis NBRC 107359.</title>
        <authorList>
            <person name="Komaki H."/>
            <person name="Tamura T."/>
        </authorList>
    </citation>
    <scope>NUCLEOTIDE SEQUENCE [LARGE SCALE GENOMIC DNA]</scope>
    <source>
        <strain evidence="1 2">NBRC 107359</strain>
    </source>
</reference>
<evidence type="ECO:0000313" key="1">
    <source>
        <dbReference type="EMBL" id="GIG06856.1"/>
    </source>
</evidence>
<accession>A0A8J3P7A3</accession>
<evidence type="ECO:0008006" key="3">
    <source>
        <dbReference type="Google" id="ProtNLM"/>
    </source>
</evidence>
<dbReference type="Gene3D" id="3.40.1760.10">
    <property type="entry name" value="YfbM-like super family"/>
    <property type="match status" value="1"/>
</dbReference>
<dbReference type="Pfam" id="PF08974">
    <property type="entry name" value="DUF1877"/>
    <property type="match status" value="1"/>
</dbReference>
<keyword evidence="2" id="KW-1185">Reference proteome</keyword>